<dbReference type="OMA" id="FSWEYSH"/>
<feature type="compositionally biased region" description="Polar residues" evidence="1">
    <location>
        <begin position="56"/>
        <end position="76"/>
    </location>
</feature>
<organism evidence="3">
    <name type="scientific">Drosophila grimshawi</name>
    <name type="common">Hawaiian fruit fly</name>
    <name type="synonym">Idiomyia grimshawi</name>
    <dbReference type="NCBI Taxonomy" id="7222"/>
    <lineage>
        <taxon>Eukaryota</taxon>
        <taxon>Metazoa</taxon>
        <taxon>Ecdysozoa</taxon>
        <taxon>Arthropoda</taxon>
        <taxon>Hexapoda</taxon>
        <taxon>Insecta</taxon>
        <taxon>Pterygota</taxon>
        <taxon>Neoptera</taxon>
        <taxon>Endopterygota</taxon>
        <taxon>Diptera</taxon>
        <taxon>Brachycera</taxon>
        <taxon>Muscomorpha</taxon>
        <taxon>Ephydroidea</taxon>
        <taxon>Drosophilidae</taxon>
        <taxon>Drosophila</taxon>
        <taxon>Hawaiian Drosophila</taxon>
    </lineage>
</organism>
<evidence type="ECO:0000313" key="2">
    <source>
        <dbReference type="EMBL" id="EDV98817.1"/>
    </source>
</evidence>
<name>B4JPI7_DROGR</name>
<accession>B4JPI7</accession>
<dbReference type="InParanoid" id="B4JPI7"/>
<gene>
    <name evidence="2" type="primary">Dgri\GH13526</name>
    <name evidence="2" type="ORF">Dgri_GH13526</name>
</gene>
<dbReference type="Proteomes" id="UP000001070">
    <property type="component" value="Unassembled WGS sequence"/>
</dbReference>
<reference evidence="2 3" key="1">
    <citation type="journal article" date="2007" name="Nature">
        <title>Evolution of genes and genomes on the Drosophila phylogeny.</title>
        <authorList>
            <consortium name="Drosophila 12 Genomes Consortium"/>
            <person name="Clark A.G."/>
            <person name="Eisen M.B."/>
            <person name="Smith D.R."/>
            <person name="Bergman C.M."/>
            <person name="Oliver B."/>
            <person name="Markow T.A."/>
            <person name="Kaufman T.C."/>
            <person name="Kellis M."/>
            <person name="Gelbart W."/>
            <person name="Iyer V.N."/>
            <person name="Pollard D.A."/>
            <person name="Sackton T.B."/>
            <person name="Larracuente A.M."/>
            <person name="Singh N.D."/>
            <person name="Abad J.P."/>
            <person name="Abt D.N."/>
            <person name="Adryan B."/>
            <person name="Aguade M."/>
            <person name="Akashi H."/>
            <person name="Anderson W.W."/>
            <person name="Aquadro C.F."/>
            <person name="Ardell D.H."/>
            <person name="Arguello R."/>
            <person name="Artieri C.G."/>
            <person name="Barbash D.A."/>
            <person name="Barker D."/>
            <person name="Barsanti P."/>
            <person name="Batterham P."/>
            <person name="Batzoglou S."/>
            <person name="Begun D."/>
            <person name="Bhutkar A."/>
            <person name="Blanco E."/>
            <person name="Bosak S.A."/>
            <person name="Bradley R.K."/>
            <person name="Brand A.D."/>
            <person name="Brent M.R."/>
            <person name="Brooks A.N."/>
            <person name="Brown R.H."/>
            <person name="Butlin R.K."/>
            <person name="Caggese C."/>
            <person name="Calvi B.R."/>
            <person name="Bernardo de Carvalho A."/>
            <person name="Caspi A."/>
            <person name="Castrezana S."/>
            <person name="Celniker S.E."/>
            <person name="Chang J.L."/>
            <person name="Chapple C."/>
            <person name="Chatterji S."/>
            <person name="Chinwalla A."/>
            <person name="Civetta A."/>
            <person name="Clifton S.W."/>
            <person name="Comeron J.M."/>
            <person name="Costello J.C."/>
            <person name="Coyne J.A."/>
            <person name="Daub J."/>
            <person name="David R.G."/>
            <person name="Delcher A.L."/>
            <person name="Delehaunty K."/>
            <person name="Do C.B."/>
            <person name="Ebling H."/>
            <person name="Edwards K."/>
            <person name="Eickbush T."/>
            <person name="Evans J.D."/>
            <person name="Filipski A."/>
            <person name="Findeiss S."/>
            <person name="Freyhult E."/>
            <person name="Fulton L."/>
            <person name="Fulton R."/>
            <person name="Garcia A.C."/>
            <person name="Gardiner A."/>
            <person name="Garfield D.A."/>
            <person name="Garvin B.E."/>
            <person name="Gibson G."/>
            <person name="Gilbert D."/>
            <person name="Gnerre S."/>
            <person name="Godfrey J."/>
            <person name="Good R."/>
            <person name="Gotea V."/>
            <person name="Gravely B."/>
            <person name="Greenberg A.J."/>
            <person name="Griffiths-Jones S."/>
            <person name="Gross S."/>
            <person name="Guigo R."/>
            <person name="Gustafson E.A."/>
            <person name="Haerty W."/>
            <person name="Hahn M.W."/>
            <person name="Halligan D.L."/>
            <person name="Halpern A.L."/>
            <person name="Halter G.M."/>
            <person name="Han M.V."/>
            <person name="Heger A."/>
            <person name="Hillier L."/>
            <person name="Hinrichs A.S."/>
            <person name="Holmes I."/>
            <person name="Hoskins R.A."/>
            <person name="Hubisz M.J."/>
            <person name="Hultmark D."/>
            <person name="Huntley M.A."/>
            <person name="Jaffe D.B."/>
            <person name="Jagadeeshan S."/>
            <person name="Jeck W.R."/>
            <person name="Johnson J."/>
            <person name="Jones C.D."/>
            <person name="Jordan W.C."/>
            <person name="Karpen G.H."/>
            <person name="Kataoka E."/>
            <person name="Keightley P.D."/>
            <person name="Kheradpour P."/>
            <person name="Kirkness E.F."/>
            <person name="Koerich L.B."/>
            <person name="Kristiansen K."/>
            <person name="Kudrna D."/>
            <person name="Kulathinal R.J."/>
            <person name="Kumar S."/>
            <person name="Kwok R."/>
            <person name="Lander E."/>
            <person name="Langley C.H."/>
            <person name="Lapoint R."/>
            <person name="Lazzaro B.P."/>
            <person name="Lee S.J."/>
            <person name="Levesque L."/>
            <person name="Li R."/>
            <person name="Lin C.F."/>
            <person name="Lin M.F."/>
            <person name="Lindblad-Toh K."/>
            <person name="Llopart A."/>
            <person name="Long M."/>
            <person name="Low L."/>
            <person name="Lozovsky E."/>
            <person name="Lu J."/>
            <person name="Luo M."/>
            <person name="Machado C.A."/>
            <person name="Makalowski W."/>
            <person name="Marzo M."/>
            <person name="Matsuda M."/>
            <person name="Matzkin L."/>
            <person name="McAllister B."/>
            <person name="McBride C.S."/>
            <person name="McKernan B."/>
            <person name="McKernan K."/>
            <person name="Mendez-Lago M."/>
            <person name="Minx P."/>
            <person name="Mollenhauer M.U."/>
            <person name="Montooth K."/>
            <person name="Mount S.M."/>
            <person name="Mu X."/>
            <person name="Myers E."/>
            <person name="Negre B."/>
            <person name="Newfeld S."/>
            <person name="Nielsen R."/>
            <person name="Noor M.A."/>
            <person name="O'Grady P."/>
            <person name="Pachter L."/>
            <person name="Papaceit M."/>
            <person name="Parisi M.J."/>
            <person name="Parisi M."/>
            <person name="Parts L."/>
            <person name="Pedersen J.S."/>
            <person name="Pesole G."/>
            <person name="Phillippy A.M."/>
            <person name="Ponting C.P."/>
            <person name="Pop M."/>
            <person name="Porcelli D."/>
            <person name="Powell J.R."/>
            <person name="Prohaska S."/>
            <person name="Pruitt K."/>
            <person name="Puig M."/>
            <person name="Quesneville H."/>
            <person name="Ram K.R."/>
            <person name="Rand D."/>
            <person name="Rasmussen M.D."/>
            <person name="Reed L.K."/>
            <person name="Reenan R."/>
            <person name="Reily A."/>
            <person name="Remington K.A."/>
            <person name="Rieger T.T."/>
            <person name="Ritchie M.G."/>
            <person name="Robin C."/>
            <person name="Rogers Y.H."/>
            <person name="Rohde C."/>
            <person name="Rozas J."/>
            <person name="Rubenfield M.J."/>
            <person name="Ruiz A."/>
            <person name="Russo S."/>
            <person name="Salzberg S.L."/>
            <person name="Sanchez-Gracia A."/>
            <person name="Saranga D.J."/>
            <person name="Sato H."/>
            <person name="Schaeffer S.W."/>
            <person name="Schatz M.C."/>
            <person name="Schlenke T."/>
            <person name="Schwartz R."/>
            <person name="Segarra C."/>
            <person name="Singh R.S."/>
            <person name="Sirot L."/>
            <person name="Sirota M."/>
            <person name="Sisneros N.B."/>
            <person name="Smith C.D."/>
            <person name="Smith T.F."/>
            <person name="Spieth J."/>
            <person name="Stage D.E."/>
            <person name="Stark A."/>
            <person name="Stephan W."/>
            <person name="Strausberg R.L."/>
            <person name="Strempel S."/>
            <person name="Sturgill D."/>
            <person name="Sutton G."/>
            <person name="Sutton G.G."/>
            <person name="Tao W."/>
            <person name="Teichmann S."/>
            <person name="Tobari Y.N."/>
            <person name="Tomimura Y."/>
            <person name="Tsolas J.M."/>
            <person name="Valente V.L."/>
            <person name="Venter E."/>
            <person name="Venter J.C."/>
            <person name="Vicario S."/>
            <person name="Vieira F.G."/>
            <person name="Vilella A.J."/>
            <person name="Villasante A."/>
            <person name="Walenz B."/>
            <person name="Wang J."/>
            <person name="Wasserman M."/>
            <person name="Watts T."/>
            <person name="Wilson D."/>
            <person name="Wilson R.K."/>
            <person name="Wing R.A."/>
            <person name="Wolfner M.F."/>
            <person name="Wong A."/>
            <person name="Wong G.K."/>
            <person name="Wu C.I."/>
            <person name="Wu G."/>
            <person name="Yamamoto D."/>
            <person name="Yang H.P."/>
            <person name="Yang S.P."/>
            <person name="Yorke J.A."/>
            <person name="Yoshida K."/>
            <person name="Zdobnov E."/>
            <person name="Zhang P."/>
            <person name="Zhang Y."/>
            <person name="Zimin A.V."/>
            <person name="Baldwin J."/>
            <person name="Abdouelleil A."/>
            <person name="Abdulkadir J."/>
            <person name="Abebe A."/>
            <person name="Abera B."/>
            <person name="Abreu J."/>
            <person name="Acer S.C."/>
            <person name="Aftuck L."/>
            <person name="Alexander A."/>
            <person name="An P."/>
            <person name="Anderson E."/>
            <person name="Anderson S."/>
            <person name="Arachi H."/>
            <person name="Azer M."/>
            <person name="Bachantsang P."/>
            <person name="Barry A."/>
            <person name="Bayul T."/>
            <person name="Berlin A."/>
            <person name="Bessette D."/>
            <person name="Bloom T."/>
            <person name="Blye J."/>
            <person name="Boguslavskiy L."/>
            <person name="Bonnet C."/>
            <person name="Boukhgalter B."/>
            <person name="Bourzgui I."/>
            <person name="Brown A."/>
            <person name="Cahill P."/>
            <person name="Channer S."/>
            <person name="Cheshatsang Y."/>
            <person name="Chuda L."/>
            <person name="Citroen M."/>
            <person name="Collymore A."/>
            <person name="Cooke P."/>
            <person name="Costello M."/>
            <person name="D'Aco K."/>
            <person name="Daza R."/>
            <person name="De Haan G."/>
            <person name="DeGray S."/>
            <person name="DeMaso C."/>
            <person name="Dhargay N."/>
            <person name="Dooley K."/>
            <person name="Dooley E."/>
            <person name="Doricent M."/>
            <person name="Dorje P."/>
            <person name="Dorjee K."/>
            <person name="Dupes A."/>
            <person name="Elong R."/>
            <person name="Falk J."/>
            <person name="Farina A."/>
            <person name="Faro S."/>
            <person name="Ferguson D."/>
            <person name="Fisher S."/>
            <person name="Foley C.D."/>
            <person name="Franke A."/>
            <person name="Friedrich D."/>
            <person name="Gadbois L."/>
            <person name="Gearin G."/>
            <person name="Gearin C.R."/>
            <person name="Giannoukos G."/>
            <person name="Goode T."/>
            <person name="Graham J."/>
            <person name="Grandbois E."/>
            <person name="Grewal S."/>
            <person name="Gyaltsen K."/>
            <person name="Hafez N."/>
            <person name="Hagos B."/>
            <person name="Hall J."/>
            <person name="Henson C."/>
            <person name="Hollinger A."/>
            <person name="Honan T."/>
            <person name="Huard M.D."/>
            <person name="Hughes L."/>
            <person name="Hurhula B."/>
            <person name="Husby M.E."/>
            <person name="Kamat A."/>
            <person name="Kanga B."/>
            <person name="Kashin S."/>
            <person name="Khazanovich D."/>
            <person name="Kisner P."/>
            <person name="Lance K."/>
            <person name="Lara M."/>
            <person name="Lee W."/>
            <person name="Lennon N."/>
            <person name="Letendre F."/>
            <person name="LeVine R."/>
            <person name="Lipovsky A."/>
            <person name="Liu X."/>
            <person name="Liu J."/>
            <person name="Liu S."/>
            <person name="Lokyitsang T."/>
            <person name="Lokyitsang Y."/>
            <person name="Lubonja R."/>
            <person name="Lui A."/>
            <person name="MacDonald P."/>
            <person name="Magnisalis V."/>
            <person name="Maru K."/>
            <person name="Matthews C."/>
            <person name="McCusker W."/>
            <person name="McDonough S."/>
            <person name="Mehta T."/>
            <person name="Meldrim J."/>
            <person name="Meneus L."/>
            <person name="Mihai O."/>
            <person name="Mihalev A."/>
            <person name="Mihova T."/>
            <person name="Mittelman R."/>
            <person name="Mlenga V."/>
            <person name="Montmayeur A."/>
            <person name="Mulrain L."/>
            <person name="Navidi A."/>
            <person name="Naylor J."/>
            <person name="Negash T."/>
            <person name="Nguyen T."/>
            <person name="Nguyen N."/>
            <person name="Nicol R."/>
            <person name="Norbu C."/>
            <person name="Norbu N."/>
            <person name="Novod N."/>
            <person name="O'Neill B."/>
            <person name="Osman S."/>
            <person name="Markiewicz E."/>
            <person name="Oyono O.L."/>
            <person name="Patti C."/>
            <person name="Phunkhang P."/>
            <person name="Pierre F."/>
            <person name="Priest M."/>
            <person name="Raghuraman S."/>
            <person name="Rege F."/>
            <person name="Reyes R."/>
            <person name="Rise C."/>
            <person name="Rogov P."/>
            <person name="Ross K."/>
            <person name="Ryan E."/>
            <person name="Settipalli S."/>
            <person name="Shea T."/>
            <person name="Sherpa N."/>
            <person name="Shi L."/>
            <person name="Shih D."/>
            <person name="Sparrow T."/>
            <person name="Spaulding J."/>
            <person name="Stalker J."/>
            <person name="Stange-Thomann N."/>
            <person name="Stavropoulos S."/>
            <person name="Stone C."/>
            <person name="Strader C."/>
            <person name="Tesfaye S."/>
            <person name="Thomson T."/>
            <person name="Thoulutsang Y."/>
            <person name="Thoulutsang D."/>
            <person name="Topham K."/>
            <person name="Topping I."/>
            <person name="Tsamla T."/>
            <person name="Vassiliev H."/>
            <person name="Vo A."/>
            <person name="Wangchuk T."/>
            <person name="Wangdi T."/>
            <person name="Weiand M."/>
            <person name="Wilkinson J."/>
            <person name="Wilson A."/>
            <person name="Yadav S."/>
            <person name="Young G."/>
            <person name="Yu Q."/>
            <person name="Zembek L."/>
            <person name="Zhong D."/>
            <person name="Zimmer A."/>
            <person name="Zwirko Z."/>
            <person name="Jaffe D.B."/>
            <person name="Alvarez P."/>
            <person name="Brockman W."/>
            <person name="Butler J."/>
            <person name="Chin C."/>
            <person name="Gnerre S."/>
            <person name="Grabherr M."/>
            <person name="Kleber M."/>
            <person name="Mauceli E."/>
            <person name="MacCallum I."/>
        </authorList>
    </citation>
    <scope>NUCLEOTIDE SEQUENCE [LARGE SCALE GENOMIC DNA]</scope>
    <source>
        <strain evidence="3">Tucson 15287-2541.00</strain>
    </source>
</reference>
<sequence>MDYGNNGTEFNWSYMGGQGGGHGGQAGQSMSVYPQMGQMNPGDYANTINGGGRQWLHSNQANNFQPAMSPSTSQSAPYEAYNQSMMRYANPHKTGGEGMGMGQMGMSQMGGNYGGYGGGMSRNGLAGGMGRGAQNGNSNW</sequence>
<dbReference type="AlphaFoldDB" id="B4JPI7"/>
<dbReference type="STRING" id="7222.B4JPI7"/>
<keyword evidence="3" id="KW-1185">Reference proteome</keyword>
<dbReference type="HOGENOM" id="CLU_160218_0_0_1"/>
<protein>
    <submittedName>
        <fullName evidence="2">GH13526</fullName>
    </submittedName>
</protein>
<proteinExistence type="predicted"/>
<dbReference type="KEGG" id="dgr:6566836"/>
<dbReference type="PhylomeDB" id="B4JPI7"/>
<evidence type="ECO:0000313" key="3">
    <source>
        <dbReference type="Proteomes" id="UP000001070"/>
    </source>
</evidence>
<dbReference type="OrthoDB" id="7871666at2759"/>
<evidence type="ECO:0000256" key="1">
    <source>
        <dbReference type="SAM" id="MobiDB-lite"/>
    </source>
</evidence>
<dbReference type="eggNOG" id="ENOG502TC8R">
    <property type="taxonomic scope" value="Eukaryota"/>
</dbReference>
<feature type="region of interest" description="Disordered" evidence="1">
    <location>
        <begin position="43"/>
        <end position="76"/>
    </location>
</feature>
<dbReference type="EMBL" id="CH916372">
    <property type="protein sequence ID" value="EDV98817.1"/>
    <property type="molecule type" value="Genomic_DNA"/>
</dbReference>